<dbReference type="OrthoDB" id="1922977at2759"/>
<keyword evidence="1" id="KW-0175">Coiled coil</keyword>
<dbReference type="EMBL" id="CVMT01000003">
    <property type="protein sequence ID" value="CRG87627.1"/>
    <property type="molecule type" value="Genomic_DNA"/>
</dbReference>
<feature type="domain" description="Putative zinc-finger" evidence="3">
    <location>
        <begin position="1050"/>
        <end position="1071"/>
    </location>
</feature>
<feature type="compositionally biased region" description="Polar residues" evidence="2">
    <location>
        <begin position="147"/>
        <end position="161"/>
    </location>
</feature>
<reference evidence="4 5" key="1">
    <citation type="submission" date="2015-04" db="EMBL/GenBank/DDBJ databases">
        <authorList>
            <person name="Syromyatnikov M.Y."/>
            <person name="Popov V.N."/>
        </authorList>
    </citation>
    <scope>NUCLEOTIDE SEQUENCE [LARGE SCALE GENOMIC DNA]</scope>
    <source>
        <strain evidence="4">WF-38-12</strain>
    </source>
</reference>
<feature type="region of interest" description="Disordered" evidence="2">
    <location>
        <begin position="1"/>
        <end position="36"/>
    </location>
</feature>
<name>A0A0U1LW40_TALIS</name>
<feature type="compositionally biased region" description="Low complexity" evidence="2">
    <location>
        <begin position="503"/>
        <end position="514"/>
    </location>
</feature>
<organism evidence="4 5">
    <name type="scientific">Talaromyces islandicus</name>
    <name type="common">Penicillium islandicum</name>
    <dbReference type="NCBI Taxonomy" id="28573"/>
    <lineage>
        <taxon>Eukaryota</taxon>
        <taxon>Fungi</taxon>
        <taxon>Dikarya</taxon>
        <taxon>Ascomycota</taxon>
        <taxon>Pezizomycotina</taxon>
        <taxon>Eurotiomycetes</taxon>
        <taxon>Eurotiomycetidae</taxon>
        <taxon>Eurotiales</taxon>
        <taxon>Trichocomaceae</taxon>
        <taxon>Talaromyces</taxon>
        <taxon>Talaromyces sect. Islandici</taxon>
    </lineage>
</organism>
<dbReference type="STRING" id="28573.A0A0U1LW40"/>
<dbReference type="OMA" id="PHNIRYS"/>
<dbReference type="InterPro" id="IPR019607">
    <property type="entry name" value="Putative_zinc-finger_domain"/>
</dbReference>
<dbReference type="PANTHER" id="PTHR21563:SF3">
    <property type="entry name" value="ZINC FINGER C3H1 DOMAIN-CONTAINING PROTEIN"/>
    <property type="match status" value="1"/>
</dbReference>
<keyword evidence="5" id="KW-1185">Reference proteome</keyword>
<accession>A0A0U1LW40</accession>
<proteinExistence type="predicted"/>
<sequence length="1142" mass="124158">MSQYPPGSANYAPQWPAQPPQNSNDQPGSAFYGINAPLPAGNFATMPFNPNPSTQLPGLGMTNGLVPPPYFSRNFHDSQMSVPFGAQLNGAAAYPLDNSLSTPPFGVPQPPNTFQPLTSHPASRSHGKSHPPTQNDTDREEGEVSDFSGNDTASQHGQPSVRSKLLSRPHADEPLPPPSTTLLPMPTNDDYESASIPLSDKNQSREGSESPYNPPMTITALPEVSEESSHISSEAHLQDDPTKKRLPGTSPIAGKTVSQIRVMAQGALLGLVPHNIRFNELAKENIDPDILRQLYNEIGIKITNTVSDVNSPEKSDSIAPVVMSKEPTNNGLGQAITTLEQQDAITKSTPQQKEECSSVDGTSKPLERKELIARMLAAKANKVPTSTAPKSTGSTPRPTSAMDQSTVLPGDTAVSPKISQATQPKEKNKAQTELARQRIEQLKKMGLKRQQSQPEKVSTLQAPSTDSTPQVATLSHPLPERPPVSEHPTSSSEVPTPQIPGLSMKVSEVKSSSVPADIGKTEMDIGTPIKNVAKRPRASDFDETFPKSKKPSVVQDRLVIDISDDESMEDQDDALMLGIHNDTPSSQTSNLPLSSGPSYQRSSASATPQSRLHDAESLRQKDLEIQAMRRRIAEFEEKKKAKKSNPTASTISPSGSFKATSEQDDATQSQAEEEPLAPIAATLARPKSTNVSISSHTCDSNLDQMRQRLLRKQEIECGLPALDDEILRIEAKLAESRRLEEELMAQIAKSREGRKQLVDELESIVLETQEMEALQEVQDAQATEVTSKSQDNDSSANITTSQDPLLESMEVSIKQPLSQTEPIKHDSPCAVSGSLEAGGENDTVESESTTSEASDSSMSESSDNSERESTELGPESESEQHVPQLQPSNDVPLVQEASADAISAVERPVLQDSTTAAGPSEEASGLHESTKIPDDEPLEVGGSADEAYSPKLGEIGDEEEMDTSSVSSSSHGDADMRLTPKFQEQVVMASKNDALDNAPDRGNTILKFSPYESPLKYFRGYRYHPNFDKEVGDSYRSLTYSHKINPAQALCPYESAGGVCNDNTCEFQHWRDMVMPDDKILVEMGNQREGETPEEKEKFLEGLKVIINTMQRDQVKDFTTVASEIAAYRRRFLSDPTRILPL</sequence>
<feature type="compositionally biased region" description="Polar residues" evidence="2">
    <location>
        <begin position="383"/>
        <end position="407"/>
    </location>
</feature>
<feature type="compositionally biased region" description="Basic and acidic residues" evidence="2">
    <location>
        <begin position="924"/>
        <end position="934"/>
    </location>
</feature>
<evidence type="ECO:0000313" key="5">
    <source>
        <dbReference type="Proteomes" id="UP000054383"/>
    </source>
</evidence>
<feature type="region of interest" description="Disordered" evidence="2">
    <location>
        <begin position="345"/>
        <end position="366"/>
    </location>
</feature>
<evidence type="ECO:0000256" key="1">
    <source>
        <dbReference type="SAM" id="Coils"/>
    </source>
</evidence>
<evidence type="ECO:0000313" key="4">
    <source>
        <dbReference type="EMBL" id="CRG87627.1"/>
    </source>
</evidence>
<dbReference type="GO" id="GO:0005634">
    <property type="term" value="C:nucleus"/>
    <property type="evidence" value="ECO:0007669"/>
    <property type="project" value="TreeGrafter"/>
</dbReference>
<feature type="region of interest" description="Disordered" evidence="2">
    <location>
        <begin position="379"/>
        <end position="623"/>
    </location>
</feature>
<protein>
    <submittedName>
        <fullName evidence="4">Cell surface glycoprotein 1</fullName>
    </submittedName>
</protein>
<feature type="compositionally biased region" description="Basic and acidic residues" evidence="2">
    <location>
        <begin position="424"/>
        <end position="443"/>
    </location>
</feature>
<feature type="compositionally biased region" description="Basic and acidic residues" evidence="2">
    <location>
        <begin position="611"/>
        <end position="623"/>
    </location>
</feature>
<feature type="region of interest" description="Disordered" evidence="2">
    <location>
        <begin position="635"/>
        <end position="680"/>
    </location>
</feature>
<feature type="region of interest" description="Disordered" evidence="2">
    <location>
        <begin position="94"/>
        <end position="252"/>
    </location>
</feature>
<dbReference type="Pfam" id="PF10650">
    <property type="entry name" value="zf-C3H1"/>
    <property type="match status" value="1"/>
</dbReference>
<feature type="coiled-coil region" evidence="1">
    <location>
        <begin position="722"/>
        <end position="749"/>
    </location>
</feature>
<dbReference type="AlphaFoldDB" id="A0A0U1LW40"/>
<dbReference type="GO" id="GO:0000178">
    <property type="term" value="C:exosome (RNase complex)"/>
    <property type="evidence" value="ECO:0007669"/>
    <property type="project" value="TreeGrafter"/>
</dbReference>
<feature type="compositionally biased region" description="Polar residues" evidence="2">
    <location>
        <begin position="778"/>
        <end position="803"/>
    </location>
</feature>
<feature type="compositionally biased region" description="Low complexity" evidence="2">
    <location>
        <begin position="846"/>
        <end position="862"/>
    </location>
</feature>
<gene>
    <name evidence="4" type="ORF">PISL3812_04646</name>
</gene>
<feature type="compositionally biased region" description="Basic and acidic residues" evidence="2">
    <location>
        <begin position="537"/>
        <end position="546"/>
    </location>
</feature>
<feature type="region of interest" description="Disordered" evidence="2">
    <location>
        <begin position="777"/>
        <end position="975"/>
    </location>
</feature>
<feature type="compositionally biased region" description="Acidic residues" evidence="2">
    <location>
        <begin position="562"/>
        <end position="573"/>
    </location>
</feature>
<feature type="compositionally biased region" description="Polar residues" evidence="2">
    <location>
        <begin position="449"/>
        <end position="473"/>
    </location>
</feature>
<dbReference type="PANTHER" id="PTHR21563">
    <property type="entry name" value="ZINC FINGER C3H1 DOMAIN-CONTAINING PROTEIN"/>
    <property type="match status" value="1"/>
</dbReference>
<evidence type="ECO:0000256" key="2">
    <source>
        <dbReference type="SAM" id="MobiDB-lite"/>
    </source>
</evidence>
<evidence type="ECO:0000259" key="3">
    <source>
        <dbReference type="Pfam" id="PF10650"/>
    </source>
</evidence>
<feature type="compositionally biased region" description="Polar residues" evidence="2">
    <location>
        <begin position="582"/>
        <end position="610"/>
    </location>
</feature>
<feature type="compositionally biased region" description="Polar residues" evidence="2">
    <location>
        <begin position="644"/>
        <end position="670"/>
    </location>
</feature>
<dbReference type="Proteomes" id="UP000054383">
    <property type="component" value="Unassembled WGS sequence"/>
</dbReference>
<dbReference type="InterPro" id="IPR039278">
    <property type="entry name" value="Red1"/>
</dbReference>